<keyword evidence="2" id="KW-0805">Transcription regulation</keyword>
<dbReference type="Pfam" id="PF03466">
    <property type="entry name" value="LysR_substrate"/>
    <property type="match status" value="1"/>
</dbReference>
<dbReference type="AlphaFoldDB" id="A0A3L7A319"/>
<dbReference type="InterPro" id="IPR005119">
    <property type="entry name" value="LysR_subst-bd"/>
</dbReference>
<evidence type="ECO:0000256" key="5">
    <source>
        <dbReference type="SAM" id="MobiDB-lite"/>
    </source>
</evidence>
<name>A0A3L7A319_9HYPH</name>
<dbReference type="Gene3D" id="3.40.190.10">
    <property type="entry name" value="Periplasmic binding protein-like II"/>
    <property type="match status" value="2"/>
</dbReference>
<dbReference type="CDD" id="cd08432">
    <property type="entry name" value="PBP2_GcdR_TrpI_HvrB_AmpR_like"/>
    <property type="match status" value="1"/>
</dbReference>
<dbReference type="GO" id="GO:0043565">
    <property type="term" value="F:sequence-specific DNA binding"/>
    <property type="evidence" value="ECO:0007669"/>
    <property type="project" value="TreeGrafter"/>
</dbReference>
<dbReference type="OrthoDB" id="9807765at2"/>
<gene>
    <name evidence="7" type="primary">gcvA</name>
    <name evidence="7" type="ORF">D9R14_18365</name>
</gene>
<dbReference type="GO" id="GO:0006351">
    <property type="term" value="P:DNA-templated transcription"/>
    <property type="evidence" value="ECO:0007669"/>
    <property type="project" value="TreeGrafter"/>
</dbReference>
<feature type="region of interest" description="Disordered" evidence="5">
    <location>
        <begin position="300"/>
        <end position="321"/>
    </location>
</feature>
<dbReference type="PRINTS" id="PR00039">
    <property type="entry name" value="HTHLYSR"/>
</dbReference>
<organism evidence="7 8">
    <name type="scientific">Xanthobacter tagetidis</name>
    <dbReference type="NCBI Taxonomy" id="60216"/>
    <lineage>
        <taxon>Bacteria</taxon>
        <taxon>Pseudomonadati</taxon>
        <taxon>Pseudomonadota</taxon>
        <taxon>Alphaproteobacteria</taxon>
        <taxon>Hyphomicrobiales</taxon>
        <taxon>Xanthobacteraceae</taxon>
        <taxon>Xanthobacter</taxon>
    </lineage>
</organism>
<evidence type="ECO:0000259" key="6">
    <source>
        <dbReference type="PROSITE" id="PS50931"/>
    </source>
</evidence>
<dbReference type="Gene3D" id="1.10.10.10">
    <property type="entry name" value="Winged helix-like DNA-binding domain superfamily/Winged helix DNA-binding domain"/>
    <property type="match status" value="1"/>
</dbReference>
<dbReference type="PANTHER" id="PTHR30537">
    <property type="entry name" value="HTH-TYPE TRANSCRIPTIONAL REGULATOR"/>
    <property type="match status" value="1"/>
</dbReference>
<evidence type="ECO:0000256" key="1">
    <source>
        <dbReference type="ARBA" id="ARBA00009437"/>
    </source>
</evidence>
<dbReference type="Proteomes" id="UP000269692">
    <property type="component" value="Unassembled WGS sequence"/>
</dbReference>
<accession>A0A3L7A319</accession>
<dbReference type="InterPro" id="IPR036390">
    <property type="entry name" value="WH_DNA-bd_sf"/>
</dbReference>
<dbReference type="PROSITE" id="PS50931">
    <property type="entry name" value="HTH_LYSR"/>
    <property type="match status" value="1"/>
</dbReference>
<feature type="domain" description="HTH lysR-type" evidence="6">
    <location>
        <begin position="5"/>
        <end position="62"/>
    </location>
</feature>
<keyword evidence="4" id="KW-0804">Transcription</keyword>
<evidence type="ECO:0000256" key="4">
    <source>
        <dbReference type="ARBA" id="ARBA00023163"/>
    </source>
</evidence>
<dbReference type="GO" id="GO:0003700">
    <property type="term" value="F:DNA-binding transcription factor activity"/>
    <property type="evidence" value="ECO:0007669"/>
    <property type="project" value="InterPro"/>
</dbReference>
<protein>
    <submittedName>
        <fullName evidence="7">Transcriptional regulator GcvA</fullName>
    </submittedName>
</protein>
<keyword evidence="3" id="KW-0238">DNA-binding</keyword>
<reference evidence="7 8" key="1">
    <citation type="submission" date="2018-10" db="EMBL/GenBank/DDBJ databases">
        <title>Xanthobacter tagetidis genome sequencing and assembly.</title>
        <authorList>
            <person name="Maclea K.S."/>
            <person name="Goen A.E."/>
            <person name="Fatima S.A."/>
        </authorList>
    </citation>
    <scope>NUCLEOTIDE SEQUENCE [LARGE SCALE GENOMIC DNA]</scope>
    <source>
        <strain evidence="7 8">ATCC 700314</strain>
    </source>
</reference>
<dbReference type="FunFam" id="1.10.10.10:FF:000038">
    <property type="entry name" value="Glycine cleavage system transcriptional activator"/>
    <property type="match status" value="1"/>
</dbReference>
<dbReference type="InterPro" id="IPR058163">
    <property type="entry name" value="LysR-type_TF_proteobact-type"/>
</dbReference>
<keyword evidence="8" id="KW-1185">Reference proteome</keyword>
<dbReference type="InterPro" id="IPR036388">
    <property type="entry name" value="WH-like_DNA-bd_sf"/>
</dbReference>
<proteinExistence type="inferred from homology"/>
<dbReference type="NCBIfam" id="NF008352">
    <property type="entry name" value="PRK11139.1"/>
    <property type="match status" value="1"/>
</dbReference>
<dbReference type="EMBL" id="RCTF01000018">
    <property type="protein sequence ID" value="RLP74639.1"/>
    <property type="molecule type" value="Genomic_DNA"/>
</dbReference>
<dbReference type="FunFam" id="3.40.190.10:FF:000017">
    <property type="entry name" value="Glycine cleavage system transcriptional activator"/>
    <property type="match status" value="1"/>
</dbReference>
<dbReference type="SUPFAM" id="SSF46785">
    <property type="entry name" value="Winged helix' DNA-binding domain"/>
    <property type="match status" value="1"/>
</dbReference>
<comment type="caution">
    <text evidence="7">The sequence shown here is derived from an EMBL/GenBank/DDBJ whole genome shotgun (WGS) entry which is preliminary data.</text>
</comment>
<dbReference type="SUPFAM" id="SSF53850">
    <property type="entry name" value="Periplasmic binding protein-like II"/>
    <property type="match status" value="1"/>
</dbReference>
<evidence type="ECO:0000313" key="8">
    <source>
        <dbReference type="Proteomes" id="UP000269692"/>
    </source>
</evidence>
<dbReference type="RefSeq" id="WP_121624801.1">
    <property type="nucleotide sequence ID" value="NZ_JACIIW010000010.1"/>
</dbReference>
<dbReference type="PANTHER" id="PTHR30537:SF5">
    <property type="entry name" value="HTH-TYPE TRANSCRIPTIONAL ACTIVATOR TTDR-RELATED"/>
    <property type="match status" value="1"/>
</dbReference>
<sequence>MRKLPTLKAVRAFEAASRLGSIQQAADELRVTPSAVSHQIRFLEEEIGARLFHRAHRSIILTDVGRRYATEIGRALSQIEDATRNVRRGERSDILSIHVVPSLATQWLMPRISRFSEINAEIDLRLHASNNTIDLNSGTLDLAIQYGTALQQSGTVVEPFPNETIVALCSPRFLEGAHPLREPADLVHHQLIHSEVNLFGWPEWQKRHPGVRLNLDRGPRFDRSFMSISAAVDGRGVCLESLLLVEREIKSGSLVAPFGMEGPQMICHSLVYLKASEQLPKITSFRHWLFSELGNLNRSAGPGDTIRPPRALSRLTSPNPG</sequence>
<dbReference type="InterPro" id="IPR000847">
    <property type="entry name" value="LysR_HTH_N"/>
</dbReference>
<evidence type="ECO:0000313" key="7">
    <source>
        <dbReference type="EMBL" id="RLP74639.1"/>
    </source>
</evidence>
<comment type="similarity">
    <text evidence="1">Belongs to the LysR transcriptional regulatory family.</text>
</comment>
<evidence type="ECO:0000256" key="2">
    <source>
        <dbReference type="ARBA" id="ARBA00023015"/>
    </source>
</evidence>
<dbReference type="Pfam" id="PF00126">
    <property type="entry name" value="HTH_1"/>
    <property type="match status" value="1"/>
</dbReference>
<evidence type="ECO:0000256" key="3">
    <source>
        <dbReference type="ARBA" id="ARBA00023125"/>
    </source>
</evidence>